<proteinExistence type="inferred from homology"/>
<dbReference type="PANTHER" id="PTHR18964">
    <property type="entry name" value="ROK (REPRESSOR, ORF, KINASE) FAMILY"/>
    <property type="match status" value="1"/>
</dbReference>
<dbReference type="InterPro" id="IPR036388">
    <property type="entry name" value="WH-like_DNA-bd_sf"/>
</dbReference>
<dbReference type="AlphaFoldDB" id="A0A158CJD6"/>
<evidence type="ECO:0000313" key="3">
    <source>
        <dbReference type="EMBL" id="SAK81627.1"/>
    </source>
</evidence>
<keyword evidence="4" id="KW-1185">Reference proteome</keyword>
<feature type="region of interest" description="Disordered" evidence="2">
    <location>
        <begin position="7"/>
        <end position="29"/>
    </location>
</feature>
<evidence type="ECO:0000256" key="1">
    <source>
        <dbReference type="ARBA" id="ARBA00006479"/>
    </source>
</evidence>
<dbReference type="EMBL" id="FCOA02000022">
    <property type="protein sequence ID" value="SAK81627.1"/>
    <property type="molecule type" value="Genomic_DNA"/>
</dbReference>
<sequence>MARQFERAMADLRRQRVKSPSGRGSNSANVRRYNERLLLQALRRAEPASKADLARHANLTSTAVGSIVESLENAGLIEYTGRRLEGQRGQPASLIRLDPRGAFGIGVRLDRTGIETVLVNFAGDVLARSALDGVLPHPSEVLKIVQRDVERMLGMLSATERDRLTGIGIAQPFNLGSWLRELGLPAERFRAWDETDFADELGRALSLPVFSENDGNAAATAELFYGHGRSCDDFVYLFLGSAIGGGIAINGDCLRGASGNAGDIGVIPVPPSRLPSAPQPSGPWDILLSRASLNALVRHLHYSGAAADNRIDLQSCIERRLPAVDEWIDDCIEALAPALRATLCVLDVPMVVIDADIDGGLLDKLVKRLSTTLAANAPEARGTPTLVRGTFGPDAGAIGAATLPMFFNFSPRVAGLRHAGAKPQEVNHAA</sequence>
<evidence type="ECO:0000256" key="2">
    <source>
        <dbReference type="SAM" id="MobiDB-lite"/>
    </source>
</evidence>
<name>A0A158CJD6_9BURK</name>
<gene>
    <name evidence="3" type="ORF">AWB79_05374</name>
</gene>
<organism evidence="3 4">
    <name type="scientific">Caballeronia hypogeia</name>
    <dbReference type="NCBI Taxonomy" id="1777140"/>
    <lineage>
        <taxon>Bacteria</taxon>
        <taxon>Pseudomonadati</taxon>
        <taxon>Pseudomonadota</taxon>
        <taxon>Betaproteobacteria</taxon>
        <taxon>Burkholderiales</taxon>
        <taxon>Burkholderiaceae</taxon>
        <taxon>Caballeronia</taxon>
    </lineage>
</organism>
<dbReference type="Pfam" id="PF13412">
    <property type="entry name" value="HTH_24"/>
    <property type="match status" value="1"/>
</dbReference>
<dbReference type="InterPro" id="IPR036390">
    <property type="entry name" value="WH_DNA-bd_sf"/>
</dbReference>
<dbReference type="PANTHER" id="PTHR18964:SF149">
    <property type="entry name" value="BIFUNCTIONAL UDP-N-ACETYLGLUCOSAMINE 2-EPIMERASE_N-ACETYLMANNOSAMINE KINASE"/>
    <property type="match status" value="1"/>
</dbReference>
<dbReference type="Gene3D" id="1.10.10.10">
    <property type="entry name" value="Winged helix-like DNA-binding domain superfamily/Winged helix DNA-binding domain"/>
    <property type="match status" value="1"/>
</dbReference>
<dbReference type="STRING" id="1777140.AWB79_05374"/>
<evidence type="ECO:0000313" key="4">
    <source>
        <dbReference type="Proteomes" id="UP000054851"/>
    </source>
</evidence>
<dbReference type="SUPFAM" id="SSF53067">
    <property type="entry name" value="Actin-like ATPase domain"/>
    <property type="match status" value="1"/>
</dbReference>
<comment type="caution">
    <text evidence="3">The sequence shown here is derived from an EMBL/GenBank/DDBJ whole genome shotgun (WGS) entry which is preliminary data.</text>
</comment>
<dbReference type="Pfam" id="PF00480">
    <property type="entry name" value="ROK"/>
    <property type="match status" value="1"/>
</dbReference>
<dbReference type="InterPro" id="IPR000600">
    <property type="entry name" value="ROK"/>
</dbReference>
<accession>A0A158CJD6</accession>
<protein>
    <submittedName>
        <fullName evidence="3">Transcriptional regulator</fullName>
    </submittedName>
</protein>
<dbReference type="Proteomes" id="UP000054851">
    <property type="component" value="Unassembled WGS sequence"/>
</dbReference>
<dbReference type="SUPFAM" id="SSF46785">
    <property type="entry name" value="Winged helix' DNA-binding domain"/>
    <property type="match status" value="1"/>
</dbReference>
<dbReference type="InterPro" id="IPR043129">
    <property type="entry name" value="ATPase_NBD"/>
</dbReference>
<dbReference type="Gene3D" id="3.30.420.40">
    <property type="match status" value="2"/>
</dbReference>
<reference evidence="3" key="1">
    <citation type="submission" date="2016-01" db="EMBL/GenBank/DDBJ databases">
        <authorList>
            <person name="Peeters C."/>
        </authorList>
    </citation>
    <scope>NUCLEOTIDE SEQUENCE</scope>
    <source>
        <strain evidence="3">LMG 29322</strain>
    </source>
</reference>
<comment type="similarity">
    <text evidence="1">Belongs to the ROK (NagC/XylR) family.</text>
</comment>